<keyword evidence="3" id="KW-1185">Reference proteome</keyword>
<dbReference type="Gene3D" id="3.70.10.10">
    <property type="match status" value="2"/>
</dbReference>
<dbReference type="OrthoDB" id="60092at2759"/>
<dbReference type="GO" id="GO:0000076">
    <property type="term" value="P:DNA replication checkpoint signaling"/>
    <property type="evidence" value="ECO:0007669"/>
    <property type="project" value="TreeGrafter"/>
</dbReference>
<feature type="compositionally biased region" description="Low complexity" evidence="1">
    <location>
        <begin position="393"/>
        <end position="431"/>
    </location>
</feature>
<dbReference type="GO" id="GO:0031573">
    <property type="term" value="P:mitotic intra-S DNA damage checkpoint signaling"/>
    <property type="evidence" value="ECO:0007669"/>
    <property type="project" value="TreeGrafter"/>
</dbReference>
<feature type="region of interest" description="Disordered" evidence="1">
    <location>
        <begin position="75"/>
        <end position="95"/>
    </location>
</feature>
<proteinExistence type="predicted"/>
<accession>A0A1Y2HTV5</accession>
<feature type="region of interest" description="Disordered" evidence="1">
    <location>
        <begin position="559"/>
        <end position="597"/>
    </location>
</feature>
<organism evidence="2 3">
    <name type="scientific">Catenaria anguillulae PL171</name>
    <dbReference type="NCBI Taxonomy" id="765915"/>
    <lineage>
        <taxon>Eukaryota</taxon>
        <taxon>Fungi</taxon>
        <taxon>Fungi incertae sedis</taxon>
        <taxon>Blastocladiomycota</taxon>
        <taxon>Blastocladiomycetes</taxon>
        <taxon>Blastocladiales</taxon>
        <taxon>Catenariaceae</taxon>
        <taxon>Catenaria</taxon>
    </lineage>
</organism>
<dbReference type="STRING" id="765915.A0A1Y2HTV5"/>
<sequence length="597" mass="62573">MTRLPPTLDAHLAGDDLRHFFKVLQMLHKIGNDLFIEATPTRFHVSALNDHKSAFAIANFSPLFFSRYSVTPASSAGPAPQSANTRGTPTPPTEPTLQCCLPLAPLIAIFKGKAPTSSHAKSSPMLPSPSASTTTAVGNPLPSTSTRVSRATSALSTHSCRLLTTPTSLTLRFHASPTDLTSHKSFTLHLTNTGAHPRPVYTKSSCPHIWSVRPEHLAAIAMHFHPRIDDIILRCERDRVVWKTVPPDAPEVTAASAAAAGTGGEAVASAALETTVEMAVEDLEPYLVQIPETPVAASTGSATAAAPAANGQTQNVQAGAVEVCFGWREFKATLALAEAIGERITAHLSGPGGAIIFALEKPELYHMDVVLATVQDDAMPMSRPIPAAPPQTAPQQLAQQCPSTHYSPAQSPSHQHPSPQHQQDPFAFPSRGAPPPPAQSASGLATIPPLTAAQLANLRTSRTTTTMATAAATHAPALAPADPRSAAFPFTTPRSPAAPARSTDVGVARLPTLGDSFHHDSMTTAGTVTPDRSLGVGAQGPQGWLAQDAGGFQAQMDARWAASRAVTPASASETDEEGDDEDVPPTPPAAKRARLMF</sequence>
<dbReference type="PANTHER" id="PTHR15237">
    <property type="entry name" value="DNA REPAIR PROTEIN RAD9"/>
    <property type="match status" value="1"/>
</dbReference>
<comment type="caution">
    <text evidence="2">The sequence shown here is derived from an EMBL/GenBank/DDBJ whole genome shotgun (WGS) entry which is preliminary data.</text>
</comment>
<dbReference type="SUPFAM" id="SSF55979">
    <property type="entry name" value="DNA clamp"/>
    <property type="match status" value="1"/>
</dbReference>
<dbReference type="Proteomes" id="UP000193411">
    <property type="component" value="Unassembled WGS sequence"/>
</dbReference>
<dbReference type="EMBL" id="MCFL01000010">
    <property type="protein sequence ID" value="ORZ38025.1"/>
    <property type="molecule type" value="Genomic_DNA"/>
</dbReference>
<evidence type="ECO:0000256" key="1">
    <source>
        <dbReference type="SAM" id="MobiDB-lite"/>
    </source>
</evidence>
<dbReference type="PANTHER" id="PTHR15237:SF0">
    <property type="entry name" value="CELL CYCLE CHECKPOINT CONTROL PROTEIN"/>
    <property type="match status" value="1"/>
</dbReference>
<dbReference type="InterPro" id="IPR007268">
    <property type="entry name" value="Rad9/Ddc1"/>
</dbReference>
<feature type="compositionally biased region" description="Acidic residues" evidence="1">
    <location>
        <begin position="573"/>
        <end position="583"/>
    </location>
</feature>
<feature type="region of interest" description="Disordered" evidence="1">
    <location>
        <begin position="118"/>
        <end position="147"/>
    </location>
</feature>
<protein>
    <submittedName>
        <fullName evidence="2">Rad9-domain-containing protein</fullName>
    </submittedName>
</protein>
<dbReference type="InterPro" id="IPR046938">
    <property type="entry name" value="DNA_clamp_sf"/>
</dbReference>
<evidence type="ECO:0000313" key="3">
    <source>
        <dbReference type="Proteomes" id="UP000193411"/>
    </source>
</evidence>
<name>A0A1Y2HTV5_9FUNG</name>
<dbReference type="Pfam" id="PF04139">
    <property type="entry name" value="Rad9"/>
    <property type="match status" value="1"/>
</dbReference>
<feature type="region of interest" description="Disordered" evidence="1">
    <location>
        <begin position="381"/>
        <end position="444"/>
    </location>
</feature>
<dbReference type="GO" id="GO:0030896">
    <property type="term" value="C:checkpoint clamp complex"/>
    <property type="evidence" value="ECO:0007669"/>
    <property type="project" value="InterPro"/>
</dbReference>
<gene>
    <name evidence="2" type="ORF">BCR44DRAFT_1511335</name>
</gene>
<dbReference type="GO" id="GO:0071479">
    <property type="term" value="P:cellular response to ionizing radiation"/>
    <property type="evidence" value="ECO:0007669"/>
    <property type="project" value="TreeGrafter"/>
</dbReference>
<reference evidence="2 3" key="1">
    <citation type="submission" date="2016-07" db="EMBL/GenBank/DDBJ databases">
        <title>Pervasive Adenine N6-methylation of Active Genes in Fungi.</title>
        <authorList>
            <consortium name="DOE Joint Genome Institute"/>
            <person name="Mondo S.J."/>
            <person name="Dannebaum R.O."/>
            <person name="Kuo R.C."/>
            <person name="Labutti K."/>
            <person name="Haridas S."/>
            <person name="Kuo A."/>
            <person name="Salamov A."/>
            <person name="Ahrendt S.R."/>
            <person name="Lipzen A."/>
            <person name="Sullivan W."/>
            <person name="Andreopoulos W.B."/>
            <person name="Clum A."/>
            <person name="Lindquist E."/>
            <person name="Daum C."/>
            <person name="Ramamoorthy G.K."/>
            <person name="Gryganskyi A."/>
            <person name="Culley D."/>
            <person name="Magnuson J.K."/>
            <person name="James T.Y."/>
            <person name="O'Malley M.A."/>
            <person name="Stajich J.E."/>
            <person name="Spatafora J.W."/>
            <person name="Visel A."/>
            <person name="Grigoriev I.V."/>
        </authorList>
    </citation>
    <scope>NUCLEOTIDE SEQUENCE [LARGE SCALE GENOMIC DNA]</scope>
    <source>
        <strain evidence="2 3">PL171</strain>
    </source>
</reference>
<evidence type="ECO:0000313" key="2">
    <source>
        <dbReference type="EMBL" id="ORZ38025.1"/>
    </source>
</evidence>
<dbReference type="AlphaFoldDB" id="A0A1Y2HTV5"/>
<dbReference type="GO" id="GO:0006281">
    <property type="term" value="P:DNA repair"/>
    <property type="evidence" value="ECO:0007669"/>
    <property type="project" value="TreeGrafter"/>
</dbReference>